<organism evidence="4 5">
    <name type="scientific">Treponema phagedenis</name>
    <dbReference type="NCBI Taxonomy" id="162"/>
    <lineage>
        <taxon>Bacteria</taxon>
        <taxon>Pseudomonadati</taxon>
        <taxon>Spirochaetota</taxon>
        <taxon>Spirochaetia</taxon>
        <taxon>Spirochaetales</taxon>
        <taxon>Treponemataceae</taxon>
        <taxon>Treponema</taxon>
    </lineage>
</organism>
<accession>A0AAE6M8A9</accession>
<name>A0AAE6M8A9_TREPH</name>
<dbReference type="GO" id="GO:0005524">
    <property type="term" value="F:ATP binding"/>
    <property type="evidence" value="ECO:0007669"/>
    <property type="project" value="UniProtKB-KW"/>
</dbReference>
<dbReference type="InterPro" id="IPR017871">
    <property type="entry name" value="ABC_transporter-like_CS"/>
</dbReference>
<keyword evidence="2 4" id="KW-0067">ATP-binding</keyword>
<dbReference type="Proteomes" id="UP000323594">
    <property type="component" value="Chromosome"/>
</dbReference>
<reference evidence="4 5" key="1">
    <citation type="submission" date="2019-08" db="EMBL/GenBank/DDBJ databases">
        <authorList>
            <person name="Kuhnert P."/>
        </authorList>
    </citation>
    <scope>NUCLEOTIDE SEQUENCE [LARGE SCALE GENOMIC DNA]</scope>
    <source>
        <strain evidence="4 5">B36.5</strain>
    </source>
</reference>
<dbReference type="Gene3D" id="3.40.50.300">
    <property type="entry name" value="P-loop containing nucleotide triphosphate hydrolases"/>
    <property type="match status" value="1"/>
</dbReference>
<dbReference type="GO" id="GO:0016887">
    <property type="term" value="F:ATP hydrolysis activity"/>
    <property type="evidence" value="ECO:0007669"/>
    <property type="project" value="InterPro"/>
</dbReference>
<dbReference type="SUPFAM" id="SSF52540">
    <property type="entry name" value="P-loop containing nucleoside triphosphate hydrolases"/>
    <property type="match status" value="1"/>
</dbReference>
<evidence type="ECO:0000256" key="1">
    <source>
        <dbReference type="ARBA" id="ARBA00022741"/>
    </source>
</evidence>
<sequence>MVGRDIETRIEKEKEFEHDFSYEKKIQEEKKKSFFFNALTNYLEYEQKKLDNPNILIEGKELTKREKFLHYVKVYSLKYVRPYKKNQIKRYTVLAEKSLDIKLDNEDHVKRLNEIINSRLFGKNEIEKKINQKLSKEKLLERFIRKEKLRNYLPVEEFKDYFLNKADKETDINWPNNLLVFGYSKFSKELLKKESPRKPEISEDTILLVENLTVISPHTKKSVIDNVSFSVKKGEIVCIAGIDGNGQSELAYTISGMMRSNGGNIYLNGENITNKSTRYRNDNGISHIPENRQEDGLFMNLSLADNLAMKVYHQKPYQKFGFINKKPIFEHAEKLIPIYDIRSGEGAKSIVGPMSGGNQQKAIIAREIDKDSDLLLAVQTVRGLDVGAIEFVHKKIVEERDRGKAVLMVSFELEEVMSISDRILVMFEGKIVGDLKPSEITVEELGLYMAGAKHD</sequence>
<feature type="domain" description="ABC transporter" evidence="3">
    <location>
        <begin position="207"/>
        <end position="453"/>
    </location>
</feature>
<proteinExistence type="predicted"/>
<dbReference type="PANTHER" id="PTHR43790">
    <property type="entry name" value="CARBOHYDRATE TRANSPORT ATP-BINDING PROTEIN MG119-RELATED"/>
    <property type="match status" value="1"/>
</dbReference>
<evidence type="ECO:0000313" key="5">
    <source>
        <dbReference type="Proteomes" id="UP000323594"/>
    </source>
</evidence>
<dbReference type="PROSITE" id="PS50893">
    <property type="entry name" value="ABC_TRANSPORTER_2"/>
    <property type="match status" value="1"/>
</dbReference>
<dbReference type="InterPro" id="IPR027417">
    <property type="entry name" value="P-loop_NTPase"/>
</dbReference>
<evidence type="ECO:0000313" key="4">
    <source>
        <dbReference type="EMBL" id="QEJ99661.1"/>
    </source>
</evidence>
<dbReference type="PANTHER" id="PTHR43790:SF4">
    <property type="entry name" value="GUANOSINE IMPORT ATP-BINDING PROTEIN NUPO"/>
    <property type="match status" value="1"/>
</dbReference>
<gene>
    <name evidence="4" type="ORF">FUT82_12465</name>
</gene>
<dbReference type="InterPro" id="IPR003439">
    <property type="entry name" value="ABC_transporter-like_ATP-bd"/>
</dbReference>
<dbReference type="AlphaFoldDB" id="A0AAE6M8A9"/>
<dbReference type="Pfam" id="PF00005">
    <property type="entry name" value="ABC_tran"/>
    <property type="match status" value="1"/>
</dbReference>
<evidence type="ECO:0000259" key="3">
    <source>
        <dbReference type="PROSITE" id="PS50893"/>
    </source>
</evidence>
<dbReference type="PROSITE" id="PS00211">
    <property type="entry name" value="ABC_TRANSPORTER_1"/>
    <property type="match status" value="1"/>
</dbReference>
<evidence type="ECO:0000256" key="2">
    <source>
        <dbReference type="ARBA" id="ARBA00022840"/>
    </source>
</evidence>
<dbReference type="EMBL" id="CP042817">
    <property type="protein sequence ID" value="QEJ99661.1"/>
    <property type="molecule type" value="Genomic_DNA"/>
</dbReference>
<protein>
    <submittedName>
        <fullName evidence="4">ATP-binding cassette domain-containing protein</fullName>
    </submittedName>
</protein>
<dbReference type="InterPro" id="IPR050107">
    <property type="entry name" value="ABC_carbohydrate_import_ATPase"/>
</dbReference>
<keyword evidence="1" id="KW-0547">Nucleotide-binding</keyword>
<dbReference type="CDD" id="cd03215">
    <property type="entry name" value="ABC_Carb_Monos_II"/>
    <property type="match status" value="1"/>
</dbReference>